<dbReference type="PANTHER" id="PTHR48100">
    <property type="entry name" value="BROAD-SPECIFICITY PHOSPHATASE YOR283W-RELATED"/>
    <property type="match status" value="1"/>
</dbReference>
<dbReference type="CDD" id="cd07067">
    <property type="entry name" value="HP_PGM_like"/>
    <property type="match status" value="1"/>
</dbReference>
<dbReference type="RefSeq" id="WP_015337300.1">
    <property type="nucleotide sequence ID" value="NC_020055.1"/>
</dbReference>
<evidence type="ECO:0000313" key="4">
    <source>
        <dbReference type="Proteomes" id="UP000010808"/>
    </source>
</evidence>
<name>L0RES9_9BACT</name>
<dbReference type="PATRIC" id="fig|1121451.3.peg.2647"/>
<dbReference type="OrthoDB" id="9781415at2"/>
<feature type="binding site" evidence="2">
    <location>
        <position position="60"/>
    </location>
    <ligand>
        <name>substrate</name>
    </ligand>
</feature>
<keyword evidence="4" id="KW-1185">Reference proteome</keyword>
<dbReference type="STRING" id="1121451.DESAM_22433"/>
<feature type="active site" description="Tele-phosphohistidine intermediate" evidence="1">
    <location>
        <position position="11"/>
    </location>
</feature>
<dbReference type="Pfam" id="PF00300">
    <property type="entry name" value="His_Phos_1"/>
    <property type="match status" value="1"/>
</dbReference>
<dbReference type="eggNOG" id="COG0406">
    <property type="taxonomic scope" value="Bacteria"/>
</dbReference>
<dbReference type="SUPFAM" id="SSF53254">
    <property type="entry name" value="Phosphoglycerate mutase-like"/>
    <property type="match status" value="1"/>
</dbReference>
<dbReference type="GO" id="GO:0016791">
    <property type="term" value="F:phosphatase activity"/>
    <property type="evidence" value="ECO:0007669"/>
    <property type="project" value="TreeGrafter"/>
</dbReference>
<organism evidence="3 4">
    <name type="scientific">Maridesulfovibrio hydrothermalis AM13 = DSM 14728</name>
    <dbReference type="NCBI Taxonomy" id="1121451"/>
    <lineage>
        <taxon>Bacteria</taxon>
        <taxon>Pseudomonadati</taxon>
        <taxon>Thermodesulfobacteriota</taxon>
        <taxon>Desulfovibrionia</taxon>
        <taxon>Desulfovibrionales</taxon>
        <taxon>Desulfovibrionaceae</taxon>
        <taxon>Maridesulfovibrio</taxon>
    </lineage>
</organism>
<sequence length="205" mass="23135">MKSISIAIIRHSVTEWNEEGRIQGHLDSPLTKHGRELASGWKEALNPATFDAVITSDLGRTIETAGIITEGLDLPALRLPGLREQDWGEWSGLTLDELNVKFPGKLDAEVAKGWNFRPNNGESRHETSIRAIESLEKGIHEIAEIVDKENPKVLAVVHEGVLKTIIYKLAGHDFMNDKPKMVKRRRLHWLKWNGTLSIDRLNENL</sequence>
<feature type="binding site" evidence="2">
    <location>
        <begin position="10"/>
        <end position="17"/>
    </location>
    <ligand>
        <name>substrate</name>
    </ligand>
</feature>
<accession>L0RES9</accession>
<evidence type="ECO:0000256" key="1">
    <source>
        <dbReference type="PIRSR" id="PIRSR613078-1"/>
    </source>
</evidence>
<dbReference type="Gene3D" id="3.40.50.1240">
    <property type="entry name" value="Phosphoglycerate mutase-like"/>
    <property type="match status" value="1"/>
</dbReference>
<reference evidence="3 4" key="1">
    <citation type="submission" date="2012-10" db="EMBL/GenBank/DDBJ databases">
        <authorList>
            <person name="Genoscope - CEA"/>
        </authorList>
    </citation>
    <scope>NUCLEOTIDE SEQUENCE [LARGE SCALE GENOMIC DNA]</scope>
    <source>
        <strain evidence="4">AM13 / DSM 14728</strain>
    </source>
</reference>
<feature type="active site" description="Proton donor/acceptor" evidence="1">
    <location>
        <position position="84"/>
    </location>
</feature>
<protein>
    <submittedName>
        <fullName evidence="3">Phosphoglycerate mutase</fullName>
    </submittedName>
</protein>
<dbReference type="EMBL" id="FO203522">
    <property type="protein sequence ID" value="CCO24700.1"/>
    <property type="molecule type" value="Genomic_DNA"/>
</dbReference>
<evidence type="ECO:0000313" key="3">
    <source>
        <dbReference type="EMBL" id="CCO24700.1"/>
    </source>
</evidence>
<dbReference type="AlphaFoldDB" id="L0RES9"/>
<dbReference type="GO" id="GO:0005737">
    <property type="term" value="C:cytoplasm"/>
    <property type="evidence" value="ECO:0007669"/>
    <property type="project" value="TreeGrafter"/>
</dbReference>
<evidence type="ECO:0000256" key="2">
    <source>
        <dbReference type="PIRSR" id="PIRSR613078-2"/>
    </source>
</evidence>
<dbReference type="PANTHER" id="PTHR48100:SF1">
    <property type="entry name" value="HISTIDINE PHOSPHATASE FAMILY PROTEIN-RELATED"/>
    <property type="match status" value="1"/>
</dbReference>
<dbReference type="Proteomes" id="UP000010808">
    <property type="component" value="Chromosome"/>
</dbReference>
<gene>
    <name evidence="3" type="ORF">DESAM_22433</name>
</gene>
<dbReference type="InterPro" id="IPR050275">
    <property type="entry name" value="PGM_Phosphatase"/>
</dbReference>
<dbReference type="HOGENOM" id="CLU_033323_9_4_7"/>
<dbReference type="SMART" id="SM00855">
    <property type="entry name" value="PGAM"/>
    <property type="match status" value="1"/>
</dbReference>
<dbReference type="InterPro" id="IPR029033">
    <property type="entry name" value="His_PPase_superfam"/>
</dbReference>
<dbReference type="InterPro" id="IPR013078">
    <property type="entry name" value="His_Pase_superF_clade-1"/>
</dbReference>
<proteinExistence type="predicted"/>
<dbReference type="KEGG" id="dhy:DESAM_22433"/>